<comment type="similarity">
    <text evidence="1">Belongs to the cyclin family. Cyclin AB subfamily.</text>
</comment>
<evidence type="ECO:0000256" key="7">
    <source>
        <dbReference type="RuleBase" id="RU000383"/>
    </source>
</evidence>
<dbReference type="InterPro" id="IPR006671">
    <property type="entry name" value="Cyclin_N"/>
</dbReference>
<dbReference type="FunFam" id="1.10.472.10:FF:000057">
    <property type="entry name" value="Cyclin N-terminal domain containing 2"/>
    <property type="match status" value="1"/>
</dbReference>
<dbReference type="Gene3D" id="1.10.472.10">
    <property type="entry name" value="Cyclin-like"/>
    <property type="match status" value="2"/>
</dbReference>
<evidence type="ECO:0000313" key="12">
    <source>
        <dbReference type="Proteomes" id="UP001157006"/>
    </source>
</evidence>
<evidence type="ECO:0000256" key="8">
    <source>
        <dbReference type="SAM" id="MobiDB-lite"/>
    </source>
</evidence>
<feature type="compositionally biased region" description="Polar residues" evidence="8">
    <location>
        <begin position="349"/>
        <end position="369"/>
    </location>
</feature>
<evidence type="ECO:0000259" key="9">
    <source>
        <dbReference type="SMART" id="SM00385"/>
    </source>
</evidence>
<feature type="compositionally biased region" description="Polar residues" evidence="8">
    <location>
        <begin position="242"/>
        <end position="254"/>
    </location>
</feature>
<dbReference type="SUPFAM" id="SSF47954">
    <property type="entry name" value="Cyclin-like"/>
    <property type="match status" value="2"/>
</dbReference>
<feature type="domain" description="Cyclin C-terminal" evidence="10">
    <location>
        <begin position="626"/>
        <end position="743"/>
    </location>
</feature>
<evidence type="ECO:0000256" key="2">
    <source>
        <dbReference type="ARBA" id="ARBA00011177"/>
    </source>
</evidence>
<feature type="region of interest" description="Disordered" evidence="8">
    <location>
        <begin position="51"/>
        <end position="71"/>
    </location>
</feature>
<dbReference type="InterPro" id="IPR004367">
    <property type="entry name" value="Cyclin_C-dom"/>
</dbReference>
<dbReference type="AlphaFoldDB" id="A0AAV1AA07"/>
<keyword evidence="3" id="KW-0132">Cell division</keyword>
<evidence type="ECO:0000256" key="4">
    <source>
        <dbReference type="ARBA" id="ARBA00023127"/>
    </source>
</evidence>
<sequence length="748" mass="82846">MKSLDAVLLTSHFNFDTATVYSFFFSFLLRKLHRPSLPSLNQIEASMVTTKGKSRVGSTRPSVGGQSRATAGGKNFKVFSDNDRIKVGDGSINSAIAVGKEKNIGTCDNDTSSNINPRKALADVSNDQGNSTTAAKRSNIFKVSAGSTTKKVGIPLRKSFTVKEQKNTSQGGVQLDAPNRGVGLRVPLGGQKNSSNGGQSVASKDRFGRKLLLPTTTRTSRKSLPVLDTTGIRIFLGDRKNSSNGGQSVATTKDSTSRKSLPVPRRVNRVDTNNKKENAGSSETSNSQNGLPSKLTTGRRLSSQLINARSHRWKTRVSDSFVRTVTSNANQASSSNSTKPIVKTTLKSQRTLKSKSIANQNSKPTTALTSKGKEKVSSSLPKDEEKVSSSLPKDEEKVSSSLPKDEESVSLSLPENSSVVISDGANQRHQPSDGDSSLKTDLSELIPRKSSSRRKSYTTSLMEKSKILKENGEVKKQDSLPNIDDECNHLEVSEYIDDIYHYYWVTEAHSQALSNYMSIQTEITPHMRGVLVNWLIEVHFKYDLMPETLYLTVTLLDQYLSQVTIKRSDMQLVGLTALLLASKYEDFWHPRVKDLISISAETYTRDQMLGMEKLILRKLKFRLNAPTPYVFMVRFIKAAQSNMKLEHMAFFLIDLCLVEYEALAFKPSLLCASALYLARCTLQITPSWTQLLQKHARYEVSQIRDCADMMLKFHKTAGKGKLTVAYEKYSRKELSAVAGVKPLDRLPH</sequence>
<dbReference type="FunFam" id="1.10.472.10:FF:000091">
    <property type="entry name" value="putative cyclin-B3-1 isoform X3"/>
    <property type="match status" value="1"/>
</dbReference>
<feature type="compositionally biased region" description="Polar residues" evidence="8">
    <location>
        <begin position="409"/>
        <end position="429"/>
    </location>
</feature>
<name>A0AAV1AA07_VICFA</name>
<evidence type="ECO:0000313" key="11">
    <source>
        <dbReference type="EMBL" id="CAI8606967.1"/>
    </source>
</evidence>
<dbReference type="CDD" id="cd20507">
    <property type="entry name" value="CYCLIN_CCNB1-like_rpt1"/>
    <property type="match status" value="1"/>
</dbReference>
<keyword evidence="5" id="KW-0131">Cell cycle</keyword>
<feature type="compositionally biased region" description="Polar residues" evidence="8">
    <location>
        <begin position="279"/>
        <end position="299"/>
    </location>
</feature>
<feature type="region of interest" description="Disordered" evidence="8">
    <location>
        <begin position="162"/>
        <end position="216"/>
    </location>
</feature>
<dbReference type="SMART" id="SM01332">
    <property type="entry name" value="Cyclin_C"/>
    <property type="match status" value="1"/>
</dbReference>
<feature type="domain" description="Cyclin-like" evidence="9">
    <location>
        <begin position="533"/>
        <end position="617"/>
    </location>
</feature>
<dbReference type="InterPro" id="IPR013763">
    <property type="entry name" value="Cyclin-like_dom"/>
</dbReference>
<feature type="domain" description="Cyclin-like" evidence="9">
    <location>
        <begin position="630"/>
        <end position="712"/>
    </location>
</feature>
<evidence type="ECO:0000256" key="6">
    <source>
        <dbReference type="ARBA" id="ARBA00032263"/>
    </source>
</evidence>
<protein>
    <recommendedName>
        <fullName evidence="6">B-like cyclin</fullName>
    </recommendedName>
</protein>
<feature type="compositionally biased region" description="Basic and acidic residues" evidence="8">
    <location>
        <begin position="430"/>
        <end position="442"/>
    </location>
</feature>
<feature type="compositionally biased region" description="Polar residues" evidence="8">
    <location>
        <begin position="51"/>
        <end position="69"/>
    </location>
</feature>
<comment type="subunit">
    <text evidence="2">Interacts with the CDC2 protein kinase to form a serine/threonine kinase holoenzyme complex also known as maturation promoting factor (MPF). The cyclin subunit imparts substrate specificity to the complex.</text>
</comment>
<feature type="compositionally biased region" description="Basic and acidic residues" evidence="8">
    <location>
        <begin position="371"/>
        <end position="407"/>
    </location>
</feature>
<dbReference type="Pfam" id="PF02984">
    <property type="entry name" value="Cyclin_C"/>
    <property type="match status" value="1"/>
</dbReference>
<dbReference type="Pfam" id="PF00134">
    <property type="entry name" value="Cyclin_N"/>
    <property type="match status" value="1"/>
</dbReference>
<dbReference type="EMBL" id="OX451739">
    <property type="protein sequence ID" value="CAI8606967.1"/>
    <property type="molecule type" value="Genomic_DNA"/>
</dbReference>
<evidence type="ECO:0000256" key="3">
    <source>
        <dbReference type="ARBA" id="ARBA00022618"/>
    </source>
</evidence>
<feature type="region of interest" description="Disordered" evidence="8">
    <location>
        <begin position="236"/>
        <end position="299"/>
    </location>
</feature>
<evidence type="ECO:0000256" key="5">
    <source>
        <dbReference type="ARBA" id="ARBA00023306"/>
    </source>
</evidence>
<reference evidence="11 12" key="1">
    <citation type="submission" date="2023-01" db="EMBL/GenBank/DDBJ databases">
        <authorList>
            <person name="Kreplak J."/>
        </authorList>
    </citation>
    <scope>NUCLEOTIDE SEQUENCE [LARGE SCALE GENOMIC DNA]</scope>
</reference>
<feature type="compositionally biased region" description="Basic and acidic residues" evidence="8">
    <location>
        <begin position="268"/>
        <end position="278"/>
    </location>
</feature>
<feature type="region of interest" description="Disordered" evidence="8">
    <location>
        <begin position="349"/>
        <end position="460"/>
    </location>
</feature>
<dbReference type="InterPro" id="IPR036915">
    <property type="entry name" value="Cyclin-like_sf"/>
</dbReference>
<keyword evidence="12" id="KW-1185">Reference proteome</keyword>
<evidence type="ECO:0000256" key="1">
    <source>
        <dbReference type="ARBA" id="ARBA00006955"/>
    </source>
</evidence>
<dbReference type="CDD" id="cd20511">
    <property type="entry name" value="CYCLIN_AtCycB-like_rpt2"/>
    <property type="match status" value="1"/>
</dbReference>
<evidence type="ECO:0000259" key="10">
    <source>
        <dbReference type="SMART" id="SM01332"/>
    </source>
</evidence>
<accession>A0AAV1AA07</accession>
<dbReference type="PANTHER" id="PTHR10177">
    <property type="entry name" value="CYCLINS"/>
    <property type="match status" value="1"/>
</dbReference>
<proteinExistence type="inferred from homology"/>
<dbReference type="SMART" id="SM00385">
    <property type="entry name" value="CYCLIN"/>
    <property type="match status" value="2"/>
</dbReference>
<dbReference type="InterPro" id="IPR039361">
    <property type="entry name" value="Cyclin"/>
</dbReference>
<dbReference type="GO" id="GO:0051301">
    <property type="term" value="P:cell division"/>
    <property type="evidence" value="ECO:0007669"/>
    <property type="project" value="UniProtKB-KW"/>
</dbReference>
<organism evidence="11 12">
    <name type="scientific">Vicia faba</name>
    <name type="common">Broad bean</name>
    <name type="synonym">Faba vulgaris</name>
    <dbReference type="NCBI Taxonomy" id="3906"/>
    <lineage>
        <taxon>Eukaryota</taxon>
        <taxon>Viridiplantae</taxon>
        <taxon>Streptophyta</taxon>
        <taxon>Embryophyta</taxon>
        <taxon>Tracheophyta</taxon>
        <taxon>Spermatophyta</taxon>
        <taxon>Magnoliopsida</taxon>
        <taxon>eudicotyledons</taxon>
        <taxon>Gunneridae</taxon>
        <taxon>Pentapetalae</taxon>
        <taxon>rosids</taxon>
        <taxon>fabids</taxon>
        <taxon>Fabales</taxon>
        <taxon>Fabaceae</taxon>
        <taxon>Papilionoideae</taxon>
        <taxon>50 kb inversion clade</taxon>
        <taxon>NPAAA clade</taxon>
        <taxon>Hologalegina</taxon>
        <taxon>IRL clade</taxon>
        <taxon>Fabeae</taxon>
        <taxon>Vicia</taxon>
    </lineage>
</organism>
<dbReference type="Proteomes" id="UP001157006">
    <property type="component" value="Chromosome 4"/>
</dbReference>
<feature type="compositionally biased region" description="Low complexity" evidence="8">
    <location>
        <begin position="189"/>
        <end position="200"/>
    </location>
</feature>
<gene>
    <name evidence="11" type="ORF">VFH_IV015680</name>
</gene>
<keyword evidence="4 7" id="KW-0195">Cyclin</keyword>